<reference evidence="1 2" key="1">
    <citation type="journal article" date="2019" name="Int. J. Syst. Evol. Microbiol.">
        <title>The Global Catalogue of Microorganisms (GCM) 10K type strain sequencing project: providing services to taxonomists for standard genome sequencing and annotation.</title>
        <authorList>
            <consortium name="The Broad Institute Genomics Platform"/>
            <consortium name="The Broad Institute Genome Sequencing Center for Infectious Disease"/>
            <person name="Wu L."/>
            <person name="Ma J."/>
        </authorList>
    </citation>
    <scope>NUCLEOTIDE SEQUENCE [LARGE SCALE GENOMIC DNA]</scope>
    <source>
        <strain evidence="1 2">JCM 1407</strain>
    </source>
</reference>
<protein>
    <submittedName>
        <fullName evidence="1">Uncharacterized protein</fullName>
    </submittedName>
</protein>
<sequence>MGYRKVVNNYYCDVNNLCEILTRLVNSYRLLIGGAADLNSIALARRKQVKDALERVDEVGNMIDEIVCVLEQTNCTYLNYCRLKSKIIRCKLQAQNIQQEIQEDLECKD</sequence>
<dbReference type="Proteomes" id="UP001501510">
    <property type="component" value="Unassembled WGS sequence"/>
</dbReference>
<dbReference type="RefSeq" id="WP_343762712.1">
    <property type="nucleotide sequence ID" value="NZ_BAAACG010000013.1"/>
</dbReference>
<evidence type="ECO:0000313" key="2">
    <source>
        <dbReference type="Proteomes" id="UP001501510"/>
    </source>
</evidence>
<dbReference type="EMBL" id="BAAACG010000013">
    <property type="protein sequence ID" value="GAA0744500.1"/>
    <property type="molecule type" value="Genomic_DNA"/>
</dbReference>
<accession>A0ABN1JQB6</accession>
<keyword evidence="2" id="KW-1185">Reference proteome</keyword>
<name>A0ABN1JQB6_9CLOT</name>
<comment type="caution">
    <text evidence="1">The sequence shown here is derived from an EMBL/GenBank/DDBJ whole genome shotgun (WGS) entry which is preliminary data.</text>
</comment>
<proteinExistence type="predicted"/>
<organism evidence="1 2">
    <name type="scientific">Clostridium oceanicum</name>
    <dbReference type="NCBI Taxonomy" id="1543"/>
    <lineage>
        <taxon>Bacteria</taxon>
        <taxon>Bacillati</taxon>
        <taxon>Bacillota</taxon>
        <taxon>Clostridia</taxon>
        <taxon>Eubacteriales</taxon>
        <taxon>Clostridiaceae</taxon>
        <taxon>Clostridium</taxon>
    </lineage>
</organism>
<evidence type="ECO:0000313" key="1">
    <source>
        <dbReference type="EMBL" id="GAA0744500.1"/>
    </source>
</evidence>
<gene>
    <name evidence="1" type="ORF">GCM10008906_29480</name>
</gene>